<comment type="caution">
    <text evidence="4">The sequence shown here is derived from an EMBL/GenBank/DDBJ whole genome shotgun (WGS) entry which is preliminary data.</text>
</comment>
<dbReference type="EMBL" id="BGZL01000019">
    <property type="protein sequence ID" value="GBQ03552.1"/>
    <property type="molecule type" value="Genomic_DNA"/>
</dbReference>
<dbReference type="GO" id="GO:0008610">
    <property type="term" value="P:lipid biosynthetic process"/>
    <property type="evidence" value="ECO:0007669"/>
    <property type="project" value="TreeGrafter"/>
</dbReference>
<dbReference type="Pfam" id="PF00975">
    <property type="entry name" value="Thioesterase"/>
    <property type="match status" value="1"/>
</dbReference>
<gene>
    <name evidence="4" type="ORF">SSP531S_50270</name>
</gene>
<dbReference type="RefSeq" id="WP_116428723.1">
    <property type="nucleotide sequence ID" value="NZ_BGZL01000019.1"/>
</dbReference>
<evidence type="ECO:0000256" key="1">
    <source>
        <dbReference type="ARBA" id="ARBA00007169"/>
    </source>
</evidence>
<evidence type="ECO:0000313" key="5">
    <source>
        <dbReference type="Proteomes" id="UP000265354"/>
    </source>
</evidence>
<evidence type="ECO:0000256" key="2">
    <source>
        <dbReference type="ARBA" id="ARBA00022801"/>
    </source>
</evidence>
<dbReference type="InterPro" id="IPR020802">
    <property type="entry name" value="TesA-like"/>
</dbReference>
<dbReference type="Proteomes" id="UP000265354">
    <property type="component" value="Unassembled WGS sequence"/>
</dbReference>
<organism evidence="4 5">
    <name type="scientific">Streptomyces spongiicola</name>
    <dbReference type="NCBI Taxonomy" id="1690221"/>
    <lineage>
        <taxon>Bacteria</taxon>
        <taxon>Bacillati</taxon>
        <taxon>Actinomycetota</taxon>
        <taxon>Actinomycetes</taxon>
        <taxon>Kitasatosporales</taxon>
        <taxon>Streptomycetaceae</taxon>
        <taxon>Streptomyces</taxon>
    </lineage>
</organism>
<dbReference type="InterPro" id="IPR001031">
    <property type="entry name" value="Thioesterase"/>
</dbReference>
<sequence length="255" mass="27068">MSWIRTLRTAPPGAVRLVCLPHAGGSAHAWIPLAEALGPGVEVLAAQYPGRHDRLAEPPLGDLKLMAGHIVASLLPLRDAPLALFGHSLGAVLAYEIAARLQATGPAPRHLFASAMLAPSRHRHEGVHLRDDDGILAEVDRLSGTPTRSPGEEMLLRLLLPAIRGDYRAFETYTDPGHVLSCPVTVFLGDADPLVQARDARAWAEHTTGPSTLRVLPGGHFYLTEPGNTAEIARAVSGQLTGPTEPARHSVSAPS</sequence>
<evidence type="ECO:0000313" key="4">
    <source>
        <dbReference type="EMBL" id="GBQ03552.1"/>
    </source>
</evidence>
<name>A0A388T5S4_9ACTN</name>
<protein>
    <submittedName>
        <fullName evidence="4">Thioesterase</fullName>
    </submittedName>
</protein>
<comment type="similarity">
    <text evidence="1">Belongs to the thioesterase family.</text>
</comment>
<dbReference type="InterPro" id="IPR029058">
    <property type="entry name" value="AB_hydrolase_fold"/>
</dbReference>
<evidence type="ECO:0000259" key="3">
    <source>
        <dbReference type="SMART" id="SM00824"/>
    </source>
</evidence>
<keyword evidence="2" id="KW-0378">Hydrolase</keyword>
<dbReference type="SMART" id="SM00824">
    <property type="entry name" value="PKS_TE"/>
    <property type="match status" value="1"/>
</dbReference>
<dbReference type="AlphaFoldDB" id="A0A388T5S4"/>
<dbReference type="Gene3D" id="3.40.50.1820">
    <property type="entry name" value="alpha/beta hydrolase"/>
    <property type="match status" value="1"/>
</dbReference>
<dbReference type="PANTHER" id="PTHR11487">
    <property type="entry name" value="THIOESTERASE"/>
    <property type="match status" value="1"/>
</dbReference>
<reference evidence="4 5" key="1">
    <citation type="submission" date="2018-07" db="EMBL/GenBank/DDBJ databases">
        <title>Whole Genome Shotgun Sequence of Streptomyces spongiicola strain 531S.</title>
        <authorList>
            <person name="Dohra H."/>
            <person name="Kodani S."/>
        </authorList>
    </citation>
    <scope>NUCLEOTIDE SEQUENCE [LARGE SCALE GENOMIC DNA]</scope>
    <source>
        <strain evidence="4 5">531S</strain>
    </source>
</reference>
<dbReference type="PANTHER" id="PTHR11487:SF0">
    <property type="entry name" value="S-ACYL FATTY ACID SYNTHASE THIOESTERASE, MEDIUM CHAIN"/>
    <property type="match status" value="1"/>
</dbReference>
<accession>A0A388T5S4</accession>
<feature type="domain" description="Thioesterase TesA-like" evidence="3">
    <location>
        <begin position="18"/>
        <end position="240"/>
    </location>
</feature>
<dbReference type="InterPro" id="IPR012223">
    <property type="entry name" value="TEII"/>
</dbReference>
<dbReference type="GO" id="GO:0016787">
    <property type="term" value="F:hydrolase activity"/>
    <property type="evidence" value="ECO:0007669"/>
    <property type="project" value="UniProtKB-KW"/>
</dbReference>
<proteinExistence type="inferred from homology"/>
<dbReference type="SUPFAM" id="SSF53474">
    <property type="entry name" value="alpha/beta-Hydrolases"/>
    <property type="match status" value="1"/>
</dbReference>